<name>A0A8H4RGF8_9HELO</name>
<feature type="region of interest" description="Disordered" evidence="1">
    <location>
        <begin position="317"/>
        <end position="368"/>
    </location>
</feature>
<comment type="caution">
    <text evidence="2">The sequence shown here is derived from an EMBL/GenBank/DDBJ whole genome shotgun (WGS) entry which is preliminary data.</text>
</comment>
<dbReference type="EMBL" id="JAAMPI010000843">
    <property type="protein sequence ID" value="KAF4628221.1"/>
    <property type="molecule type" value="Genomic_DNA"/>
</dbReference>
<gene>
    <name evidence="2" type="ORF">G7Y89_g9932</name>
</gene>
<accession>A0A8H4RGF8</accession>
<feature type="compositionally biased region" description="Basic and acidic residues" evidence="1">
    <location>
        <begin position="320"/>
        <end position="344"/>
    </location>
</feature>
<evidence type="ECO:0000313" key="2">
    <source>
        <dbReference type="EMBL" id="KAF4628221.1"/>
    </source>
</evidence>
<feature type="compositionally biased region" description="Polar residues" evidence="1">
    <location>
        <begin position="347"/>
        <end position="360"/>
    </location>
</feature>
<evidence type="ECO:0000313" key="3">
    <source>
        <dbReference type="Proteomes" id="UP000566819"/>
    </source>
</evidence>
<keyword evidence="3" id="KW-1185">Reference proteome</keyword>
<feature type="region of interest" description="Disordered" evidence="1">
    <location>
        <begin position="391"/>
        <end position="411"/>
    </location>
</feature>
<feature type="compositionally biased region" description="Basic and acidic residues" evidence="1">
    <location>
        <begin position="401"/>
        <end position="411"/>
    </location>
</feature>
<organism evidence="2 3">
    <name type="scientific">Cudoniella acicularis</name>
    <dbReference type="NCBI Taxonomy" id="354080"/>
    <lineage>
        <taxon>Eukaryota</taxon>
        <taxon>Fungi</taxon>
        <taxon>Dikarya</taxon>
        <taxon>Ascomycota</taxon>
        <taxon>Pezizomycotina</taxon>
        <taxon>Leotiomycetes</taxon>
        <taxon>Helotiales</taxon>
        <taxon>Tricladiaceae</taxon>
        <taxon>Cudoniella</taxon>
    </lineage>
</organism>
<dbReference type="Proteomes" id="UP000566819">
    <property type="component" value="Unassembled WGS sequence"/>
</dbReference>
<dbReference type="AlphaFoldDB" id="A0A8H4RGF8"/>
<sequence>MSAAMAQEAMGFQENGTVNDTGCTERSINNSVVVLSTAQSINSQFIDKTRFGYRKIPGARVSVNTACLPGNPYILALSAKPLEKGPEDLLALTDAMESRRPSNKTEDLLAHLTSKAIEDTGKIWSHEVHNNRRDTAEIREVIDETTKMADKDSRAIWRINEDRKQKHLKSGHRVQTKQNPTRIHDQRDEFCATELNIRRSRISYIPPGSSKKLREAEILKFQTQPGDVGRAGWSEDGCTRILIAPILVIAHGINLPLTKFITILEPDYLRRNQEEFIGQAIRAQNGNDEVFARVISTRNGNTEGAIITRHEVRGQINEALESRSDRPLQGRKRDTESEIEKEPGSRPSKSQRVASRSSKTAVVDEDKAAADAYEPMDLDFEGEKDLIDEYGYGRRAPSDNSRVESEERGDVKREAVCTMLRETGRWEVQLGGPALRNVTHVPEKR</sequence>
<protein>
    <submittedName>
        <fullName evidence="2">Uncharacterized protein</fullName>
    </submittedName>
</protein>
<reference evidence="2 3" key="1">
    <citation type="submission" date="2020-03" db="EMBL/GenBank/DDBJ databases">
        <title>Draft Genome Sequence of Cudoniella acicularis.</title>
        <authorList>
            <person name="Buettner E."/>
            <person name="Kellner H."/>
        </authorList>
    </citation>
    <scope>NUCLEOTIDE SEQUENCE [LARGE SCALE GENOMIC DNA]</scope>
    <source>
        <strain evidence="2 3">DSM 108380</strain>
    </source>
</reference>
<evidence type="ECO:0000256" key="1">
    <source>
        <dbReference type="SAM" id="MobiDB-lite"/>
    </source>
</evidence>
<proteinExistence type="predicted"/>